<name>A0AAV3PNW5_LITER</name>
<feature type="domain" description="Tf2-1-like SH3-like" evidence="1">
    <location>
        <begin position="62"/>
        <end position="117"/>
    </location>
</feature>
<keyword evidence="3" id="KW-1185">Reference proteome</keyword>
<protein>
    <recommendedName>
        <fullName evidence="1">Tf2-1-like SH3-like domain-containing protein</fullName>
    </recommendedName>
</protein>
<evidence type="ECO:0000259" key="1">
    <source>
        <dbReference type="Pfam" id="PF24626"/>
    </source>
</evidence>
<accession>A0AAV3PNW5</accession>
<dbReference type="InterPro" id="IPR056924">
    <property type="entry name" value="SH3_Tf2-1"/>
</dbReference>
<gene>
    <name evidence="2" type="ORF">LIER_37671</name>
</gene>
<dbReference type="Proteomes" id="UP001454036">
    <property type="component" value="Unassembled WGS sequence"/>
</dbReference>
<comment type="caution">
    <text evidence="2">The sequence shown here is derived from an EMBL/GenBank/DDBJ whole genome shotgun (WGS) entry which is preliminary data.</text>
</comment>
<sequence length="119" mass="14287">MKKRTGEAPTYRHMGFDEEYLNFTDELKDETLYKILKYKHLMALSYNRRVKTCQFHAGDFVLRLCSASQPKEQRKLSPKWEGPYRVKRVIGHHTYELEELNGKLVLRTWHASKLCKYYV</sequence>
<proteinExistence type="predicted"/>
<dbReference type="AlphaFoldDB" id="A0AAV3PNW5"/>
<organism evidence="2 3">
    <name type="scientific">Lithospermum erythrorhizon</name>
    <name type="common">Purple gromwell</name>
    <name type="synonym">Lithospermum officinale var. erythrorhizon</name>
    <dbReference type="NCBI Taxonomy" id="34254"/>
    <lineage>
        <taxon>Eukaryota</taxon>
        <taxon>Viridiplantae</taxon>
        <taxon>Streptophyta</taxon>
        <taxon>Embryophyta</taxon>
        <taxon>Tracheophyta</taxon>
        <taxon>Spermatophyta</taxon>
        <taxon>Magnoliopsida</taxon>
        <taxon>eudicotyledons</taxon>
        <taxon>Gunneridae</taxon>
        <taxon>Pentapetalae</taxon>
        <taxon>asterids</taxon>
        <taxon>lamiids</taxon>
        <taxon>Boraginales</taxon>
        <taxon>Boraginaceae</taxon>
        <taxon>Boraginoideae</taxon>
        <taxon>Lithospermeae</taxon>
        <taxon>Lithospermum</taxon>
    </lineage>
</organism>
<dbReference type="EMBL" id="BAABME010018321">
    <property type="protein sequence ID" value="GAA0153419.1"/>
    <property type="molecule type" value="Genomic_DNA"/>
</dbReference>
<evidence type="ECO:0000313" key="3">
    <source>
        <dbReference type="Proteomes" id="UP001454036"/>
    </source>
</evidence>
<dbReference type="Pfam" id="PF24626">
    <property type="entry name" value="SH3_Tf2-1"/>
    <property type="match status" value="1"/>
</dbReference>
<reference evidence="2 3" key="1">
    <citation type="submission" date="2024-01" db="EMBL/GenBank/DDBJ databases">
        <title>The complete chloroplast genome sequence of Lithospermum erythrorhizon: insights into the phylogenetic relationship among Boraginaceae species and the maternal lineages of purple gromwells.</title>
        <authorList>
            <person name="Okada T."/>
            <person name="Watanabe K."/>
        </authorList>
    </citation>
    <scope>NUCLEOTIDE SEQUENCE [LARGE SCALE GENOMIC DNA]</scope>
</reference>
<evidence type="ECO:0000313" key="2">
    <source>
        <dbReference type="EMBL" id="GAA0153419.1"/>
    </source>
</evidence>